<dbReference type="RefSeq" id="WP_343954824.1">
    <property type="nucleotide sequence ID" value="NZ_BAAAHQ010000050.1"/>
</dbReference>
<dbReference type="PANTHER" id="PTHR33221">
    <property type="entry name" value="WINGED HELIX-TURN-HELIX TRANSCRIPTIONAL REGULATOR, RRF2 FAMILY"/>
    <property type="match status" value="1"/>
</dbReference>
<dbReference type="Proteomes" id="UP001501578">
    <property type="component" value="Unassembled WGS sequence"/>
</dbReference>
<reference evidence="2" key="1">
    <citation type="journal article" date="2019" name="Int. J. Syst. Evol. Microbiol.">
        <title>The Global Catalogue of Microorganisms (GCM) 10K type strain sequencing project: providing services to taxonomists for standard genome sequencing and annotation.</title>
        <authorList>
            <consortium name="The Broad Institute Genomics Platform"/>
            <consortium name="The Broad Institute Genome Sequencing Center for Infectious Disease"/>
            <person name="Wu L."/>
            <person name="Ma J."/>
        </authorList>
    </citation>
    <scope>NUCLEOTIDE SEQUENCE [LARGE SCALE GENOMIC DNA]</scope>
    <source>
        <strain evidence="2">JCM 11136</strain>
    </source>
</reference>
<keyword evidence="2" id="KW-1185">Reference proteome</keyword>
<dbReference type="InterPro" id="IPR036388">
    <property type="entry name" value="WH-like_DNA-bd_sf"/>
</dbReference>
<evidence type="ECO:0000313" key="1">
    <source>
        <dbReference type="EMBL" id="GAA0951534.1"/>
    </source>
</evidence>
<dbReference type="EMBL" id="BAAAHQ010000050">
    <property type="protein sequence ID" value="GAA0951534.1"/>
    <property type="molecule type" value="Genomic_DNA"/>
</dbReference>
<organism evidence="1 2">
    <name type="scientific">Nonomuraea longicatena</name>
    <dbReference type="NCBI Taxonomy" id="83682"/>
    <lineage>
        <taxon>Bacteria</taxon>
        <taxon>Bacillati</taxon>
        <taxon>Actinomycetota</taxon>
        <taxon>Actinomycetes</taxon>
        <taxon>Streptosporangiales</taxon>
        <taxon>Streptosporangiaceae</taxon>
        <taxon>Nonomuraea</taxon>
    </lineage>
</organism>
<gene>
    <name evidence="1" type="ORF">GCM10009560_72360</name>
</gene>
<dbReference type="PANTHER" id="PTHR33221:SF13">
    <property type="entry name" value="TRANSCRIPTIONAL REGULATOR-RELATED"/>
    <property type="match status" value="1"/>
</dbReference>
<dbReference type="Pfam" id="PF02082">
    <property type="entry name" value="Rrf2"/>
    <property type="match status" value="1"/>
</dbReference>
<dbReference type="InterPro" id="IPR036390">
    <property type="entry name" value="WH_DNA-bd_sf"/>
</dbReference>
<name>A0ABP4BLH8_9ACTN</name>
<dbReference type="Gene3D" id="1.10.10.10">
    <property type="entry name" value="Winged helix-like DNA-binding domain superfamily/Winged helix DNA-binding domain"/>
    <property type="match status" value="1"/>
</dbReference>
<protein>
    <submittedName>
        <fullName evidence="1">Rrf2 family transcriptional regulator</fullName>
    </submittedName>
</protein>
<dbReference type="SUPFAM" id="SSF46785">
    <property type="entry name" value="Winged helix' DNA-binding domain"/>
    <property type="match status" value="1"/>
</dbReference>
<dbReference type="PROSITE" id="PS01332">
    <property type="entry name" value="HTH_RRF2_1"/>
    <property type="match status" value="1"/>
</dbReference>
<proteinExistence type="predicted"/>
<evidence type="ECO:0000313" key="2">
    <source>
        <dbReference type="Proteomes" id="UP001501578"/>
    </source>
</evidence>
<sequence>MKLSNGVEWALHSCVTLSQSREPVPASLLAELHGTPPSYLAKHLQALSRAGIVHSTAGQAGGYELTRPAAQISALEVVRAIDGGEPAYRCTEIRQRGPLALPAARCERPCAIARAMAAAEDAWADALRHVTVADLAARIDADSEGTAMTAVSSWLAAARQGSGHATRQGRTHVLG</sequence>
<dbReference type="NCBIfam" id="TIGR00738">
    <property type="entry name" value="rrf2_super"/>
    <property type="match status" value="1"/>
</dbReference>
<dbReference type="PROSITE" id="PS51197">
    <property type="entry name" value="HTH_RRF2_2"/>
    <property type="match status" value="1"/>
</dbReference>
<comment type="caution">
    <text evidence="1">The sequence shown here is derived from an EMBL/GenBank/DDBJ whole genome shotgun (WGS) entry which is preliminary data.</text>
</comment>
<dbReference type="InterPro" id="IPR000944">
    <property type="entry name" value="Tscrpt_reg_Rrf2"/>
</dbReference>
<accession>A0ABP4BLH8</accession>
<dbReference type="InterPro" id="IPR030489">
    <property type="entry name" value="TR_Rrf2-type_CS"/>
</dbReference>